<feature type="compositionally biased region" description="Basic and acidic residues" evidence="2">
    <location>
        <begin position="505"/>
        <end position="514"/>
    </location>
</feature>
<dbReference type="InParanoid" id="A0A804JIL5"/>
<reference evidence="4" key="2">
    <citation type="submission" date="2021-05" db="UniProtKB">
        <authorList>
            <consortium name="EnsemblPlants"/>
        </authorList>
    </citation>
    <scope>IDENTIFICATION</scope>
    <source>
        <strain evidence="4">subsp. malaccensis</strain>
    </source>
</reference>
<feature type="region of interest" description="Disordered" evidence="2">
    <location>
        <begin position="1"/>
        <end position="99"/>
    </location>
</feature>
<evidence type="ECO:0000256" key="1">
    <source>
        <dbReference type="SAM" id="Coils"/>
    </source>
</evidence>
<dbReference type="OMA" id="ISNTHHR"/>
<dbReference type="EMBL" id="HG996471">
    <property type="protein sequence ID" value="CAG1846898.1"/>
    <property type="molecule type" value="Genomic_DNA"/>
</dbReference>
<dbReference type="PANTHER" id="PTHR31071:SF2">
    <property type="entry name" value="ACTIN CYTOSKELETON-REGULATORY COMPLEX PAN-LIKE PROTEIN"/>
    <property type="match status" value="1"/>
</dbReference>
<feature type="coiled-coil region" evidence="1">
    <location>
        <begin position="228"/>
        <end position="372"/>
    </location>
</feature>
<dbReference type="Proteomes" id="UP000012960">
    <property type="component" value="Unplaced"/>
</dbReference>
<organism evidence="4 5">
    <name type="scientific">Musa acuminata subsp. malaccensis</name>
    <name type="common">Wild banana</name>
    <name type="synonym">Musa malaccensis</name>
    <dbReference type="NCBI Taxonomy" id="214687"/>
    <lineage>
        <taxon>Eukaryota</taxon>
        <taxon>Viridiplantae</taxon>
        <taxon>Streptophyta</taxon>
        <taxon>Embryophyta</taxon>
        <taxon>Tracheophyta</taxon>
        <taxon>Spermatophyta</taxon>
        <taxon>Magnoliopsida</taxon>
        <taxon>Liliopsida</taxon>
        <taxon>Zingiberales</taxon>
        <taxon>Musaceae</taxon>
        <taxon>Musa</taxon>
    </lineage>
</organism>
<dbReference type="FunCoup" id="A0A804JIL5">
    <property type="interactions" value="1119"/>
</dbReference>
<feature type="compositionally biased region" description="Basic and acidic residues" evidence="2">
    <location>
        <begin position="73"/>
        <end position="88"/>
    </location>
</feature>
<evidence type="ECO:0000313" key="3">
    <source>
        <dbReference type="EMBL" id="CAG1846898.1"/>
    </source>
</evidence>
<feature type="compositionally biased region" description="Acidic residues" evidence="2">
    <location>
        <begin position="515"/>
        <end position="526"/>
    </location>
</feature>
<evidence type="ECO:0000313" key="4">
    <source>
        <dbReference type="EnsemblPlants" id="Ma06_p21050.1"/>
    </source>
</evidence>
<feature type="region of interest" description="Disordered" evidence="2">
    <location>
        <begin position="116"/>
        <end position="143"/>
    </location>
</feature>
<keyword evidence="5" id="KW-1185">Reference proteome</keyword>
<accession>A0A804JIL5</accession>
<dbReference type="PANTHER" id="PTHR31071">
    <property type="entry name" value="GB|AAF24581.1"/>
    <property type="match status" value="1"/>
</dbReference>
<evidence type="ECO:0000313" key="5">
    <source>
        <dbReference type="Proteomes" id="UP000012960"/>
    </source>
</evidence>
<dbReference type="AlphaFoldDB" id="A0A804JIL5"/>
<name>A0A804JIL5_MUSAM</name>
<gene>
    <name evidence="3" type="ORF">GSMUA_166930.1</name>
</gene>
<proteinExistence type="predicted"/>
<feature type="compositionally biased region" description="Basic residues" evidence="2">
    <location>
        <begin position="28"/>
        <end position="38"/>
    </location>
</feature>
<sequence>MPTSASRLERIPSSKALAPPHDTDLRPARKPQPRRRIRNPAFPGAAVGARPRKGGAGSGGRRSGPATPLLRWKFNEKPAPEPGRKVDDAGASELPPPPLPRVSARKLAAGIWHLRPLDSGGGLRDGEGRPAPPGPEPVPGHQGIQLLYNPLSTDIHTKQNIKKEFASPVSVLSPKYGSIHKFAGFQSSAMEKATKWDPGSLMTSEEVYRFYSHLKLLEDQELNTVSIVSSLRTELESAHARINELENERRSAKKKLDQFLKRLAEEKASWRSREHEKVRAIIEGMKADLDRERKKRQKIEIVHNKLVNELAEAKLTAKRLLQDYEKECKSRELVEDVCDELAKEIGEDKTEIESLRLEALKIREEVEEEKRMLQMAEVWREERVQMKLIDAKLMLEEKYSQLRDLIMELEVFLAAETTEDLDVALMREAELLREKANSVNIDEIKELSYQPPPASEDIYAVFEELQPAQETNERYIQPCGGHSPRSHASKIDTASPETDVFLEHPTKQHTRELIDSNDDVDDDSDWETMSHPEEQGSSNTLDGSEPSVNGYCKESNASASEADWKEDGMRNNRLNNEIIEVCSTNTKSRKKVSSICRLWRSAAHDNVEDLKKTSAEVKPGRLSDGRISNGTISSNNGEEYKKLSVEHMNGRPSNGRISNVTLSPDIGLDEVGLSLGQWSSPDSLNHHINRGMKGCIEWPRGNQKHSLKSKLMEARLESQRVQLRHVLKQKI</sequence>
<reference evidence="3" key="1">
    <citation type="submission" date="2021-03" db="EMBL/GenBank/DDBJ databases">
        <authorList>
            <consortium name="Genoscope - CEA"/>
            <person name="William W."/>
        </authorList>
    </citation>
    <scope>NUCLEOTIDE SEQUENCE</scope>
    <source>
        <strain evidence="3">Doubled-haploid Pahang</strain>
    </source>
</reference>
<dbReference type="OrthoDB" id="1927957at2759"/>
<protein>
    <submittedName>
        <fullName evidence="3">(wild Malaysian banana) hypothetical protein</fullName>
    </submittedName>
</protein>
<evidence type="ECO:0000256" key="2">
    <source>
        <dbReference type="SAM" id="MobiDB-lite"/>
    </source>
</evidence>
<dbReference type="InterPro" id="IPR043424">
    <property type="entry name" value="BLT-like"/>
</dbReference>
<keyword evidence="1" id="KW-0175">Coiled coil</keyword>
<dbReference type="EnsemblPlants" id="Ma06_t21050.1">
    <property type="protein sequence ID" value="Ma06_p21050.1"/>
    <property type="gene ID" value="Ma06_g21050"/>
</dbReference>
<dbReference type="Gramene" id="Ma06_t21050.1">
    <property type="protein sequence ID" value="Ma06_p21050.1"/>
    <property type="gene ID" value="Ma06_g21050"/>
</dbReference>
<feature type="region of interest" description="Disordered" evidence="2">
    <location>
        <begin position="505"/>
        <end position="568"/>
    </location>
</feature>